<organism evidence="5">
    <name type="scientific">Aegilops tauschii</name>
    <name type="common">Tausch's goatgrass</name>
    <name type="synonym">Aegilops squarrosa</name>
    <dbReference type="NCBI Taxonomy" id="37682"/>
    <lineage>
        <taxon>Eukaryota</taxon>
        <taxon>Viridiplantae</taxon>
        <taxon>Streptophyta</taxon>
        <taxon>Embryophyta</taxon>
        <taxon>Tracheophyta</taxon>
        <taxon>Spermatophyta</taxon>
        <taxon>Magnoliopsida</taxon>
        <taxon>Liliopsida</taxon>
        <taxon>Poales</taxon>
        <taxon>Poaceae</taxon>
        <taxon>BOP clade</taxon>
        <taxon>Pooideae</taxon>
        <taxon>Triticodae</taxon>
        <taxon>Triticeae</taxon>
        <taxon>Triticinae</taxon>
        <taxon>Aegilops</taxon>
    </lineage>
</organism>
<evidence type="ECO:0000313" key="5">
    <source>
        <dbReference type="EnsemblPlants" id="EMT29152"/>
    </source>
</evidence>
<evidence type="ECO:0000256" key="4">
    <source>
        <dbReference type="ARBA" id="ARBA00023242"/>
    </source>
</evidence>
<proteinExistence type="predicted"/>
<dbReference type="PROSITE" id="PS50082">
    <property type="entry name" value="WD_REPEATS_2"/>
    <property type="match status" value="2"/>
</dbReference>
<dbReference type="AlphaFoldDB" id="M8CNR9"/>
<keyword evidence="3" id="KW-0677">Repeat</keyword>
<reference evidence="5" key="1">
    <citation type="submission" date="2015-06" db="UniProtKB">
        <authorList>
            <consortium name="EnsemblPlants"/>
        </authorList>
    </citation>
    <scope>IDENTIFICATION</scope>
</reference>
<keyword evidence="4" id="KW-0539">Nucleus</keyword>
<dbReference type="PROSITE" id="PS50294">
    <property type="entry name" value="WD_REPEATS_REGION"/>
    <property type="match status" value="2"/>
</dbReference>
<dbReference type="EnsemblPlants" id="EMT29152">
    <property type="protein sequence ID" value="EMT29152"/>
    <property type="gene ID" value="F775_29580"/>
</dbReference>
<dbReference type="InterPro" id="IPR015943">
    <property type="entry name" value="WD40/YVTN_repeat-like_dom_sf"/>
</dbReference>
<dbReference type="SMART" id="SM00320">
    <property type="entry name" value="WD40"/>
    <property type="match status" value="4"/>
</dbReference>
<evidence type="ECO:0000256" key="1">
    <source>
        <dbReference type="ARBA" id="ARBA00004123"/>
    </source>
</evidence>
<dbReference type="SUPFAM" id="SSF50978">
    <property type="entry name" value="WD40 repeat-like"/>
    <property type="match status" value="1"/>
</dbReference>
<dbReference type="Gene3D" id="2.130.10.10">
    <property type="entry name" value="YVTN repeat-like/Quinoprotein amine dehydrogenase"/>
    <property type="match status" value="2"/>
</dbReference>
<evidence type="ECO:0000256" key="2">
    <source>
        <dbReference type="ARBA" id="ARBA00022574"/>
    </source>
</evidence>
<comment type="subcellular location">
    <subcellularLocation>
        <location evidence="1">Nucleus</location>
    </subcellularLocation>
</comment>
<name>M8CNR9_AEGTA</name>
<accession>M8CNR9</accession>
<dbReference type="PROSITE" id="PS00678">
    <property type="entry name" value="WD_REPEATS_1"/>
    <property type="match status" value="1"/>
</dbReference>
<sequence length="288" mass="31362">MGAAIGLVGRCPAPARCRRDIGSVKMSVAGTGDHLDATGTVWLSKTTYHKKHGADRVCFTHHPSSILCSSRYNVESGESLRYLSLYDNRCLRYFKGHKDRVVSLCMSPVNDSFMSGSLDHSVRIWDLRVNACQQGLVFAVAMEGGAIKLFDSRSYDKGPFDTFLVGGDTAEVSDIKFSNDGKSVLLTTTNNHIYVLDAYGGEKKCGFSLEPSRNIATEAAFTPDGQYVISGSGDGTLHAWNINTVQEIACWNSHIGPITALKWAPRRAMFATASTALTFWIPNESSSS</sequence>
<dbReference type="InterPro" id="IPR001680">
    <property type="entry name" value="WD40_rpt"/>
</dbReference>
<keyword evidence="2" id="KW-0853">WD repeat</keyword>
<evidence type="ECO:0000256" key="3">
    <source>
        <dbReference type="ARBA" id="ARBA00022737"/>
    </source>
</evidence>
<dbReference type="GO" id="GO:0003682">
    <property type="term" value="F:chromatin binding"/>
    <property type="evidence" value="ECO:0007669"/>
    <property type="project" value="TreeGrafter"/>
</dbReference>
<dbReference type="InterPro" id="IPR019775">
    <property type="entry name" value="WD40_repeat_CS"/>
</dbReference>
<dbReference type="Pfam" id="PF00400">
    <property type="entry name" value="WD40"/>
    <property type="match status" value="2"/>
</dbReference>
<dbReference type="PANTHER" id="PTHR19861:SF9">
    <property type="entry name" value="PROTEIN ANTHESIS POMOTING FACTOR 1"/>
    <property type="match status" value="1"/>
</dbReference>
<dbReference type="InterPro" id="IPR037867">
    <property type="entry name" value="Swd2/WDR82"/>
</dbReference>
<protein>
    <submittedName>
        <fullName evidence="5">Uncharacterized protein</fullName>
    </submittedName>
</protein>
<dbReference type="InterPro" id="IPR036322">
    <property type="entry name" value="WD40_repeat_dom_sf"/>
</dbReference>
<dbReference type="FunFam" id="2.130.10.10:FF:000667">
    <property type="entry name" value="WD repeat-containing protein 82-B"/>
    <property type="match status" value="1"/>
</dbReference>
<dbReference type="GO" id="GO:0048188">
    <property type="term" value="C:Set1C/COMPASS complex"/>
    <property type="evidence" value="ECO:0007669"/>
    <property type="project" value="TreeGrafter"/>
</dbReference>
<dbReference type="PANTHER" id="PTHR19861">
    <property type="entry name" value="WD40 REPEAT PROTEIN SWD2"/>
    <property type="match status" value="1"/>
</dbReference>